<reference evidence="2" key="1">
    <citation type="submission" date="2014-08" db="EMBL/GenBank/DDBJ databases">
        <title>Fullgenome sequencing of Anoxybacillus sp.25 isolate from Garga hot-spring Russia.</title>
        <authorList>
            <person name="Rozanov A.S."/>
            <person name="Kotenko A.V."/>
            <person name="Malup T.K."/>
            <person name="Peltek S.E."/>
        </authorList>
    </citation>
    <scope>NUCLEOTIDE SEQUENCE [LARGE SCALE GENOMIC DNA]</scope>
    <source>
        <strain evidence="2">25</strain>
    </source>
</reference>
<name>A0A094LCB3_9BACL</name>
<keyword evidence="1" id="KW-0472">Membrane</keyword>
<accession>A0A094LCB3</accession>
<dbReference type="EMBL" id="JPZO01000010">
    <property type="protein sequence ID" value="KFZ32558.1"/>
    <property type="molecule type" value="Genomic_DNA"/>
</dbReference>
<evidence type="ECO:0000256" key="1">
    <source>
        <dbReference type="SAM" id="Phobius"/>
    </source>
</evidence>
<gene>
    <name evidence="2" type="ORF">JS44_02095</name>
</gene>
<sequence>MGSFYFINIGGGKQHEGNGKKKLVATFLSVLLLFIVVSMFTYNRLETIDKQYSEAMKKDLNGLRSLQTCKMQCYVNKLLYGGI</sequence>
<dbReference type="AlphaFoldDB" id="A0A094LCB3"/>
<organism evidence="2">
    <name type="scientific">Anoxybacillus flavithermus</name>
    <dbReference type="NCBI Taxonomy" id="33934"/>
    <lineage>
        <taxon>Bacteria</taxon>
        <taxon>Bacillati</taxon>
        <taxon>Bacillota</taxon>
        <taxon>Bacilli</taxon>
        <taxon>Bacillales</taxon>
        <taxon>Anoxybacillaceae</taxon>
        <taxon>Anoxybacillus</taxon>
    </lineage>
</organism>
<comment type="caution">
    <text evidence="2">The sequence shown here is derived from an EMBL/GenBank/DDBJ whole genome shotgun (WGS) entry which is preliminary data.</text>
</comment>
<feature type="transmembrane region" description="Helical" evidence="1">
    <location>
        <begin position="23"/>
        <end position="42"/>
    </location>
</feature>
<keyword evidence="1" id="KW-0812">Transmembrane</keyword>
<proteinExistence type="predicted"/>
<keyword evidence="1" id="KW-1133">Transmembrane helix</keyword>
<protein>
    <submittedName>
        <fullName evidence="2">Uncharacterized protein</fullName>
    </submittedName>
</protein>
<evidence type="ECO:0000313" key="2">
    <source>
        <dbReference type="EMBL" id="KFZ32558.1"/>
    </source>
</evidence>